<organism evidence="3 4">
    <name type="scientific">Ramlibacter aquaticus</name>
    <dbReference type="NCBI Taxonomy" id="2780094"/>
    <lineage>
        <taxon>Bacteria</taxon>
        <taxon>Pseudomonadati</taxon>
        <taxon>Pseudomonadota</taxon>
        <taxon>Betaproteobacteria</taxon>
        <taxon>Burkholderiales</taxon>
        <taxon>Comamonadaceae</taxon>
        <taxon>Ramlibacter</taxon>
    </lineage>
</organism>
<proteinExistence type="predicted"/>
<dbReference type="InterPro" id="IPR026026">
    <property type="entry name" value="HIT_Hint"/>
</dbReference>
<dbReference type="Pfam" id="PF01230">
    <property type="entry name" value="HIT"/>
    <property type="match status" value="1"/>
</dbReference>
<feature type="domain" description="HIT" evidence="2">
    <location>
        <begin position="1"/>
        <end position="105"/>
    </location>
</feature>
<dbReference type="PIRSF" id="PIRSF000714">
    <property type="entry name" value="HIT"/>
    <property type="match status" value="1"/>
</dbReference>
<comment type="caution">
    <text evidence="3">The sequence shown here is derived from an EMBL/GenBank/DDBJ whole genome shotgun (WGS) entry which is preliminary data.</text>
</comment>
<keyword evidence="4" id="KW-1185">Reference proteome</keyword>
<evidence type="ECO:0000259" key="2">
    <source>
        <dbReference type="PROSITE" id="PS51084"/>
    </source>
</evidence>
<dbReference type="RefSeq" id="WP_193779089.1">
    <property type="nucleotide sequence ID" value="NZ_JADDOJ010000007.1"/>
</dbReference>
<evidence type="ECO:0000313" key="4">
    <source>
        <dbReference type="Proteomes" id="UP000715965"/>
    </source>
</evidence>
<dbReference type="InterPro" id="IPR036265">
    <property type="entry name" value="HIT-like_sf"/>
</dbReference>
<dbReference type="Proteomes" id="UP000715965">
    <property type="component" value="Unassembled WGS sequence"/>
</dbReference>
<feature type="short sequence motif" description="Histidine triad motif" evidence="1">
    <location>
        <begin position="90"/>
        <end position="94"/>
    </location>
</feature>
<gene>
    <name evidence="3" type="ORF">IM725_02985</name>
</gene>
<dbReference type="PROSITE" id="PS51084">
    <property type="entry name" value="HIT_2"/>
    <property type="match status" value="1"/>
</dbReference>
<evidence type="ECO:0000256" key="1">
    <source>
        <dbReference type="PROSITE-ProRule" id="PRU00464"/>
    </source>
</evidence>
<sequence length="145" mass="16095">MHDPACPLCQAPGGLPVVQAARFRVIRAEEPGFPAFWRVVWQDHVAEFSDLDAADRALCMDAVARVERAVRDVLSPDKINLAALGNMVPHLHWHVVARWHWDSRFPAPIWAPPRREDDPAQMQALQARLAAADDAIRAALASVQA</sequence>
<evidence type="ECO:0000313" key="3">
    <source>
        <dbReference type="EMBL" id="MBE7939537.1"/>
    </source>
</evidence>
<dbReference type="Gene3D" id="3.30.428.10">
    <property type="entry name" value="HIT-like"/>
    <property type="match status" value="1"/>
</dbReference>
<name>A0ABR9SB02_9BURK</name>
<dbReference type="SUPFAM" id="SSF54197">
    <property type="entry name" value="HIT-like"/>
    <property type="match status" value="1"/>
</dbReference>
<dbReference type="InterPro" id="IPR011146">
    <property type="entry name" value="HIT-like"/>
</dbReference>
<dbReference type="EMBL" id="JADDOJ010000007">
    <property type="protein sequence ID" value="MBE7939537.1"/>
    <property type="molecule type" value="Genomic_DNA"/>
</dbReference>
<protein>
    <submittedName>
        <fullName evidence="3">HIT family protein</fullName>
    </submittedName>
</protein>
<accession>A0ABR9SB02</accession>
<reference evidence="3 4" key="1">
    <citation type="submission" date="2020-10" db="EMBL/GenBank/DDBJ databases">
        <title>Draft genome of Ramlibacter aquaticus LMG 30558.</title>
        <authorList>
            <person name="Props R."/>
        </authorList>
    </citation>
    <scope>NUCLEOTIDE SEQUENCE [LARGE SCALE GENOMIC DNA]</scope>
    <source>
        <strain evidence="3 4">LMG 30558</strain>
    </source>
</reference>